<evidence type="ECO:0000313" key="2">
    <source>
        <dbReference type="EMBL" id="CAF9916455.1"/>
    </source>
</evidence>
<evidence type="ECO:0000313" key="3">
    <source>
        <dbReference type="Proteomes" id="UP000664203"/>
    </source>
</evidence>
<gene>
    <name evidence="2" type="ORF">ALECFALPRED_010725</name>
</gene>
<feature type="region of interest" description="Disordered" evidence="1">
    <location>
        <begin position="1"/>
        <end position="26"/>
    </location>
</feature>
<dbReference type="EMBL" id="CAJPDR010000091">
    <property type="protein sequence ID" value="CAF9916455.1"/>
    <property type="molecule type" value="Genomic_DNA"/>
</dbReference>
<dbReference type="Proteomes" id="UP000664203">
    <property type="component" value="Unassembled WGS sequence"/>
</dbReference>
<dbReference type="AlphaFoldDB" id="A0A8H3F3G1"/>
<keyword evidence="3" id="KW-1185">Reference proteome</keyword>
<comment type="caution">
    <text evidence="2">The sequence shown here is derived from an EMBL/GenBank/DDBJ whole genome shotgun (WGS) entry which is preliminary data.</text>
</comment>
<name>A0A8H3F3G1_9LECA</name>
<organism evidence="2 3">
    <name type="scientific">Alectoria fallacina</name>
    <dbReference type="NCBI Taxonomy" id="1903189"/>
    <lineage>
        <taxon>Eukaryota</taxon>
        <taxon>Fungi</taxon>
        <taxon>Dikarya</taxon>
        <taxon>Ascomycota</taxon>
        <taxon>Pezizomycotina</taxon>
        <taxon>Lecanoromycetes</taxon>
        <taxon>OSLEUM clade</taxon>
        <taxon>Lecanoromycetidae</taxon>
        <taxon>Lecanorales</taxon>
        <taxon>Lecanorineae</taxon>
        <taxon>Parmeliaceae</taxon>
        <taxon>Alectoria</taxon>
    </lineage>
</organism>
<accession>A0A8H3F3G1</accession>
<reference evidence="2" key="1">
    <citation type="submission" date="2021-03" db="EMBL/GenBank/DDBJ databases">
        <authorList>
            <person name="Tagirdzhanova G."/>
        </authorList>
    </citation>
    <scope>NUCLEOTIDE SEQUENCE</scope>
</reference>
<dbReference type="OrthoDB" id="10558365at2759"/>
<protein>
    <submittedName>
        <fullName evidence="2">Uncharacterized protein</fullName>
    </submittedName>
</protein>
<sequence length="159" mass="17220">MAPSPPTTTAQKNGIVASSRVHPQLDADEQARTDELIAKYMAALSICCGRYVDPGNYIPAEQYLRHHQRNKAAEMDGQQPATTIDVYSTASPTRPAPKEPMSTDEVLAGVTVALSKLLLEKTATTENEDLVEDEAWVHVAADAAVTRSAEDGWELVEEA</sequence>
<evidence type="ECO:0000256" key="1">
    <source>
        <dbReference type="SAM" id="MobiDB-lite"/>
    </source>
</evidence>
<proteinExistence type="predicted"/>